<keyword evidence="1" id="KW-0963">Cytoplasm</keyword>
<dbReference type="GO" id="GO:0030639">
    <property type="term" value="P:polyketide biosynthetic process"/>
    <property type="evidence" value="ECO:0007669"/>
    <property type="project" value="TreeGrafter"/>
</dbReference>
<keyword evidence="2" id="KW-0808">Transferase</keyword>
<dbReference type="GO" id="GO:0006633">
    <property type="term" value="P:fatty acid biosynthetic process"/>
    <property type="evidence" value="ECO:0007669"/>
    <property type="project" value="InterPro"/>
</dbReference>
<name>A0A371PQX4_STRIH</name>
<evidence type="ECO:0000256" key="2">
    <source>
        <dbReference type="ARBA" id="ARBA00022679"/>
    </source>
</evidence>
<dbReference type="EMBL" id="QUAC01000483">
    <property type="protein sequence ID" value="REK84513.1"/>
    <property type="molecule type" value="Genomic_DNA"/>
</dbReference>
<dbReference type="AlphaFoldDB" id="A0A371PQX4"/>
<dbReference type="Gene3D" id="3.40.47.10">
    <property type="match status" value="1"/>
</dbReference>
<gene>
    <name evidence="4" type="ORF">DY245_42920</name>
</gene>
<comment type="caution">
    <text evidence="4">The sequence shown here is derived from an EMBL/GenBank/DDBJ whole genome shotgun (WGS) entry which is preliminary data.</text>
</comment>
<dbReference type="SUPFAM" id="SSF53901">
    <property type="entry name" value="Thiolase-like"/>
    <property type="match status" value="1"/>
</dbReference>
<dbReference type="GO" id="GO:0004315">
    <property type="term" value="F:3-oxoacyl-[acyl-carrier-protein] synthase activity"/>
    <property type="evidence" value="ECO:0007669"/>
    <property type="project" value="InterPro"/>
</dbReference>
<organism evidence="4 5">
    <name type="scientific">Streptomyces inhibens</name>
    <dbReference type="NCBI Taxonomy" id="2293571"/>
    <lineage>
        <taxon>Bacteria</taxon>
        <taxon>Bacillati</taxon>
        <taxon>Actinomycetota</taxon>
        <taxon>Actinomycetes</taxon>
        <taxon>Kitasatosporales</taxon>
        <taxon>Streptomycetaceae</taxon>
        <taxon>Streptomyces</taxon>
    </lineage>
</organism>
<evidence type="ECO:0000256" key="1">
    <source>
        <dbReference type="ARBA" id="ARBA00022490"/>
    </source>
</evidence>
<evidence type="ECO:0000313" key="4">
    <source>
        <dbReference type="EMBL" id="REK84513.1"/>
    </source>
</evidence>
<dbReference type="InterPro" id="IPR016039">
    <property type="entry name" value="Thiolase-like"/>
</dbReference>
<evidence type="ECO:0000313" key="5">
    <source>
        <dbReference type="Proteomes" id="UP000262477"/>
    </source>
</evidence>
<dbReference type="InterPro" id="IPR011141">
    <property type="entry name" value="Polyketide_synthase_type-III"/>
</dbReference>
<dbReference type="PANTHER" id="PTHR11877">
    <property type="entry name" value="HYDROXYMETHYLGLUTARYL-COA SYNTHASE"/>
    <property type="match status" value="1"/>
</dbReference>
<dbReference type="PANTHER" id="PTHR11877:SF46">
    <property type="entry name" value="TYPE III POLYKETIDE SYNTHASE A"/>
    <property type="match status" value="1"/>
</dbReference>
<proteinExistence type="predicted"/>
<keyword evidence="5" id="KW-1185">Reference proteome</keyword>
<protein>
    <recommendedName>
        <fullName evidence="3">Beta-ketoacyl-[acyl-carrier-protein] synthase III N-terminal domain-containing protein</fullName>
    </recommendedName>
</protein>
<dbReference type="InterPro" id="IPR013751">
    <property type="entry name" value="ACP_syn_III_N"/>
</dbReference>
<evidence type="ECO:0000259" key="3">
    <source>
        <dbReference type="Pfam" id="PF08545"/>
    </source>
</evidence>
<reference evidence="4 5" key="1">
    <citation type="submission" date="2018-08" db="EMBL/GenBank/DDBJ databases">
        <title>Streptomyces NEAU-D10 sp. nov., a novel Actinomycete isolated from soil.</title>
        <authorList>
            <person name="Jin L."/>
        </authorList>
    </citation>
    <scope>NUCLEOTIDE SEQUENCE [LARGE SCALE GENOMIC DNA]</scope>
    <source>
        <strain evidence="4 5">NEAU-D10</strain>
    </source>
</reference>
<feature type="domain" description="Beta-ketoacyl-[acyl-carrier-protein] synthase III N-terminal" evidence="3">
    <location>
        <begin position="18"/>
        <end position="87"/>
    </location>
</feature>
<sequence>MCNALGLRPDVDLCNVSAATCAGGGLSLVHAFNRLQGFLDDKVLVVVAEKLTTAIPRSQHRIVEKVYGGLFADTAGACIVTSARRPGLVIEHAGQRRLPNSEDRYFVRLRQAGVRFASEGSRPAYRAI</sequence>
<dbReference type="Pfam" id="PF08545">
    <property type="entry name" value="ACP_syn_III"/>
    <property type="match status" value="1"/>
</dbReference>
<accession>A0A371PQX4</accession>
<dbReference type="Proteomes" id="UP000262477">
    <property type="component" value="Unassembled WGS sequence"/>
</dbReference>
<dbReference type="OrthoDB" id="4334218at2"/>